<comment type="subcellular location">
    <subcellularLocation>
        <location evidence="1">Membrane</location>
        <topology evidence="1">Multi-pass membrane protein</topology>
    </subcellularLocation>
</comment>
<dbReference type="Gene3D" id="1.10.357.20">
    <property type="entry name" value="SLC41 divalent cation transporters, integral membrane domain"/>
    <property type="match status" value="1"/>
</dbReference>
<dbReference type="KEGG" id="meme:HYG87_02220"/>
<protein>
    <submittedName>
        <fullName evidence="11">Magnesium transporter</fullName>
    </submittedName>
</protein>
<dbReference type="PROSITE" id="PS51371">
    <property type="entry name" value="CBS"/>
    <property type="match status" value="1"/>
</dbReference>
<dbReference type="Proteomes" id="UP000681041">
    <property type="component" value="Chromosome"/>
</dbReference>
<evidence type="ECO:0000256" key="6">
    <source>
        <dbReference type="ARBA" id="ARBA00022989"/>
    </source>
</evidence>
<evidence type="ECO:0000313" key="11">
    <source>
        <dbReference type="EMBL" id="QUH22668.1"/>
    </source>
</evidence>
<dbReference type="SMART" id="SM00116">
    <property type="entry name" value="CBS"/>
    <property type="match status" value="1"/>
</dbReference>
<dbReference type="InterPro" id="IPR036739">
    <property type="entry name" value="SLC41_membr_dom_sf"/>
</dbReference>
<keyword evidence="12" id="KW-1185">Reference proteome</keyword>
<evidence type="ECO:0000256" key="7">
    <source>
        <dbReference type="ARBA" id="ARBA00023136"/>
    </source>
</evidence>
<dbReference type="SUPFAM" id="SSF54631">
    <property type="entry name" value="CBS-domain pair"/>
    <property type="match status" value="1"/>
</dbReference>
<dbReference type="GeneID" id="64819542"/>
<keyword evidence="8" id="KW-0129">CBS domain</keyword>
<evidence type="ECO:0000256" key="8">
    <source>
        <dbReference type="PROSITE-ProRule" id="PRU00703"/>
    </source>
</evidence>
<keyword evidence="5" id="KW-0460">Magnesium</keyword>
<dbReference type="Pfam" id="PF01769">
    <property type="entry name" value="MgtE"/>
    <property type="match status" value="1"/>
</dbReference>
<dbReference type="InterPro" id="IPR006667">
    <property type="entry name" value="SLC41_membr_dom"/>
</dbReference>
<keyword evidence="7 9" id="KW-0472">Membrane</keyword>
<gene>
    <name evidence="11" type="ORF">HYG87_02220</name>
</gene>
<proteinExistence type="inferred from homology"/>
<feature type="domain" description="CBS" evidence="10">
    <location>
        <begin position="77"/>
        <end position="133"/>
    </location>
</feature>
<evidence type="ECO:0000256" key="3">
    <source>
        <dbReference type="ARBA" id="ARBA00022448"/>
    </source>
</evidence>
<evidence type="ECO:0000256" key="9">
    <source>
        <dbReference type="SAM" id="Phobius"/>
    </source>
</evidence>
<dbReference type="GO" id="GO:0008324">
    <property type="term" value="F:monoatomic cation transmembrane transporter activity"/>
    <property type="evidence" value="ECO:0007669"/>
    <property type="project" value="InterPro"/>
</dbReference>
<dbReference type="SUPFAM" id="SSF161093">
    <property type="entry name" value="MgtE membrane domain-like"/>
    <property type="match status" value="1"/>
</dbReference>
<reference evidence="11" key="1">
    <citation type="submission" date="2020-07" db="EMBL/GenBank/DDBJ databases">
        <title>Methanobacterium. sp. MethCan genome.</title>
        <authorList>
            <person name="Postec A."/>
            <person name="Quemeneur M."/>
        </authorList>
    </citation>
    <scope>NUCLEOTIDE SEQUENCE</scope>
    <source>
        <strain evidence="11">MethCAN</strain>
    </source>
</reference>
<feature type="transmembrane region" description="Helical" evidence="9">
    <location>
        <begin position="164"/>
        <end position="184"/>
    </location>
</feature>
<dbReference type="PANTHER" id="PTHR41394">
    <property type="entry name" value="MAGNESIUM TRANSPORTER MGTE"/>
    <property type="match status" value="1"/>
</dbReference>
<evidence type="ECO:0000256" key="4">
    <source>
        <dbReference type="ARBA" id="ARBA00022692"/>
    </source>
</evidence>
<dbReference type="Gene3D" id="3.10.580.10">
    <property type="entry name" value="CBS-domain"/>
    <property type="match status" value="1"/>
</dbReference>
<dbReference type="AlphaFoldDB" id="A0A8T8K2J0"/>
<dbReference type="GO" id="GO:0016020">
    <property type="term" value="C:membrane"/>
    <property type="evidence" value="ECO:0007669"/>
    <property type="project" value="UniProtKB-SubCell"/>
</dbReference>
<dbReference type="EMBL" id="CP058560">
    <property type="protein sequence ID" value="QUH22668.1"/>
    <property type="molecule type" value="Genomic_DNA"/>
</dbReference>
<keyword evidence="4 9" id="KW-0812">Transmembrane</keyword>
<feature type="transmembrane region" description="Helical" evidence="9">
    <location>
        <begin position="301"/>
        <end position="324"/>
    </location>
</feature>
<name>A0A8T8K2J0_9EURY</name>
<organism evidence="11 12">
    <name type="scientific">Methanobacterium alkalithermotolerans</name>
    <dbReference type="NCBI Taxonomy" id="2731220"/>
    <lineage>
        <taxon>Archaea</taxon>
        <taxon>Methanobacteriati</taxon>
        <taxon>Methanobacteriota</taxon>
        <taxon>Methanomada group</taxon>
        <taxon>Methanobacteria</taxon>
        <taxon>Methanobacteriales</taxon>
        <taxon>Methanobacteriaceae</taxon>
        <taxon>Methanobacterium</taxon>
    </lineage>
</organism>
<feature type="transmembrane region" description="Helical" evidence="9">
    <location>
        <begin position="262"/>
        <end position="289"/>
    </location>
</feature>
<dbReference type="InterPro" id="IPR000644">
    <property type="entry name" value="CBS_dom"/>
</dbReference>
<evidence type="ECO:0000313" key="12">
    <source>
        <dbReference type="Proteomes" id="UP000681041"/>
    </source>
</evidence>
<dbReference type="PANTHER" id="PTHR41394:SF5">
    <property type="entry name" value="SLC41A_MGTE INTEGRAL MEMBRANE DOMAIN-CONTAINING PROTEIN"/>
    <property type="match status" value="1"/>
</dbReference>
<comment type="similarity">
    <text evidence="2">Belongs to the SLC41A transporter family.</text>
</comment>
<evidence type="ECO:0000259" key="10">
    <source>
        <dbReference type="PROSITE" id="PS51371"/>
    </source>
</evidence>
<accession>A0A8T8K2J0</accession>
<sequence>MEKEIKSSIQDVISTRVPVSYEKVKIGDIQDYLEEKAPEFNIMDYVYILDDEGILKGVISIKQILSSAHSLKAKEVMHPHPITISPEEEVENVVYLSLSHSLKSLPVTGPDKKFVGVVAHHDILKFFNQEVESDIFKFGGIFHKVGEEYTTISSSAQHMIRSRLPWLIIGVMGGIMAASVISLFEDLLSSFIALASFIPVMVYMSDAAGTQSEALIIRSLALDPNLSFKTYLIREIKVGLVLALVSGGLAGIMALITRQNIILGLIIFLSMFLSIMASVIIATWAPLLFKKINFDPAVATGPLATIISDLVTLSIYLGVALLLLSSTTI</sequence>
<dbReference type="RefSeq" id="WP_211533613.1">
    <property type="nucleotide sequence ID" value="NZ_CP058560.1"/>
</dbReference>
<evidence type="ECO:0000256" key="2">
    <source>
        <dbReference type="ARBA" id="ARBA00009749"/>
    </source>
</evidence>
<dbReference type="InterPro" id="IPR046342">
    <property type="entry name" value="CBS_dom_sf"/>
</dbReference>
<evidence type="ECO:0000256" key="5">
    <source>
        <dbReference type="ARBA" id="ARBA00022842"/>
    </source>
</evidence>
<keyword evidence="3" id="KW-0813">Transport</keyword>
<dbReference type="OrthoDB" id="70898at2157"/>
<keyword evidence="6 9" id="KW-1133">Transmembrane helix</keyword>
<dbReference type="Pfam" id="PF00571">
    <property type="entry name" value="CBS"/>
    <property type="match status" value="1"/>
</dbReference>
<feature type="transmembrane region" description="Helical" evidence="9">
    <location>
        <begin position="238"/>
        <end position="256"/>
    </location>
</feature>
<evidence type="ECO:0000256" key="1">
    <source>
        <dbReference type="ARBA" id="ARBA00004141"/>
    </source>
</evidence>